<feature type="transmembrane region" description="Helical" evidence="6">
    <location>
        <begin position="98"/>
        <end position="120"/>
    </location>
</feature>
<dbReference type="SUPFAM" id="SSF103481">
    <property type="entry name" value="Multidrug resistance efflux transporter EmrE"/>
    <property type="match status" value="1"/>
</dbReference>
<dbReference type="PANTHER" id="PTHR42920">
    <property type="entry name" value="OS03G0707200 PROTEIN-RELATED"/>
    <property type="match status" value="1"/>
</dbReference>
<evidence type="ECO:0000256" key="5">
    <source>
        <dbReference type="ARBA" id="ARBA00023136"/>
    </source>
</evidence>
<dbReference type="GeneID" id="17323786"/>
<comment type="subcellular location">
    <subcellularLocation>
        <location evidence="1">Cell membrane</location>
        <topology evidence="1">Multi-pass membrane protein</topology>
    </subcellularLocation>
</comment>
<dbReference type="GO" id="GO:0005886">
    <property type="term" value="C:plasma membrane"/>
    <property type="evidence" value="ECO:0007669"/>
    <property type="project" value="UniProtKB-SubCell"/>
</dbReference>
<organism evidence="8 9">
    <name type="scientific">Chondrus crispus</name>
    <name type="common">Carrageen Irish moss</name>
    <name type="synonym">Polymorpha crispa</name>
    <dbReference type="NCBI Taxonomy" id="2769"/>
    <lineage>
        <taxon>Eukaryota</taxon>
        <taxon>Rhodophyta</taxon>
        <taxon>Florideophyceae</taxon>
        <taxon>Rhodymeniophycidae</taxon>
        <taxon>Gigartinales</taxon>
        <taxon>Gigartinaceae</taxon>
        <taxon>Chondrus</taxon>
    </lineage>
</organism>
<dbReference type="KEGG" id="ccp:CHC_T00004558001"/>
<keyword evidence="5 6" id="KW-0472">Membrane</keyword>
<keyword evidence="4 6" id="KW-1133">Transmembrane helix</keyword>
<evidence type="ECO:0000256" key="3">
    <source>
        <dbReference type="ARBA" id="ARBA00022692"/>
    </source>
</evidence>
<evidence type="ECO:0000256" key="1">
    <source>
        <dbReference type="ARBA" id="ARBA00004651"/>
    </source>
</evidence>
<keyword evidence="9" id="KW-1185">Reference proteome</keyword>
<keyword evidence="2" id="KW-1003">Cell membrane</keyword>
<reference evidence="9" key="1">
    <citation type="journal article" date="2013" name="Proc. Natl. Acad. Sci. U.S.A.">
        <title>Genome structure and metabolic features in the red seaweed Chondrus crispus shed light on evolution of the Archaeplastida.</title>
        <authorList>
            <person name="Collen J."/>
            <person name="Porcel B."/>
            <person name="Carre W."/>
            <person name="Ball S.G."/>
            <person name="Chaparro C."/>
            <person name="Tonon T."/>
            <person name="Barbeyron T."/>
            <person name="Michel G."/>
            <person name="Noel B."/>
            <person name="Valentin K."/>
            <person name="Elias M."/>
            <person name="Artiguenave F."/>
            <person name="Arun A."/>
            <person name="Aury J.M."/>
            <person name="Barbosa-Neto J.F."/>
            <person name="Bothwell J.H."/>
            <person name="Bouget F.Y."/>
            <person name="Brillet L."/>
            <person name="Cabello-Hurtado F."/>
            <person name="Capella-Gutierrez S."/>
            <person name="Charrier B."/>
            <person name="Cladiere L."/>
            <person name="Cock J.M."/>
            <person name="Coelho S.M."/>
            <person name="Colleoni C."/>
            <person name="Czjzek M."/>
            <person name="Da Silva C."/>
            <person name="Delage L."/>
            <person name="Denoeud F."/>
            <person name="Deschamps P."/>
            <person name="Dittami S.M."/>
            <person name="Gabaldon T."/>
            <person name="Gachon C.M."/>
            <person name="Groisillier A."/>
            <person name="Herve C."/>
            <person name="Jabbari K."/>
            <person name="Katinka M."/>
            <person name="Kloareg B."/>
            <person name="Kowalczyk N."/>
            <person name="Labadie K."/>
            <person name="Leblanc C."/>
            <person name="Lopez P.J."/>
            <person name="McLachlan D.H."/>
            <person name="Meslet-Cladiere L."/>
            <person name="Moustafa A."/>
            <person name="Nehr Z."/>
            <person name="Nyvall Collen P."/>
            <person name="Panaud O."/>
            <person name="Partensky F."/>
            <person name="Poulain J."/>
            <person name="Rensing S.A."/>
            <person name="Rousvoal S."/>
            <person name="Samson G."/>
            <person name="Symeonidi A."/>
            <person name="Weissenbach J."/>
            <person name="Zambounis A."/>
            <person name="Wincker P."/>
            <person name="Boyen C."/>
        </authorList>
    </citation>
    <scope>NUCLEOTIDE SEQUENCE [LARGE SCALE GENOMIC DNA]</scope>
    <source>
        <strain evidence="9">cv. Stackhouse</strain>
    </source>
</reference>
<dbReference type="RefSeq" id="XP_005716069.1">
    <property type="nucleotide sequence ID" value="XM_005716012.1"/>
</dbReference>
<evidence type="ECO:0000313" key="9">
    <source>
        <dbReference type="Proteomes" id="UP000012073"/>
    </source>
</evidence>
<dbReference type="InterPro" id="IPR037185">
    <property type="entry name" value="EmrE-like"/>
</dbReference>
<sequence>MLSTAFLAAGYVLRSKVHAEKAKNGPLVPFKVIAQAFFALLYLAVSSAGALKGLTAASFTTFFAGATPTMIAVNVGIIVWAGLFISAGSTVLQIAGQALVSASEAVIIFSLTPLCAALLAIPLGERFGLKGIIGAGLILVSTLLASRSPDAPKKVKQ</sequence>
<dbReference type="AlphaFoldDB" id="R7QFQ0"/>
<dbReference type="InterPro" id="IPR051258">
    <property type="entry name" value="Diverse_Substrate_Transporter"/>
</dbReference>
<evidence type="ECO:0000313" key="8">
    <source>
        <dbReference type="EMBL" id="CDF36250.1"/>
    </source>
</evidence>
<name>R7QFQ0_CHOCR</name>
<protein>
    <recommendedName>
        <fullName evidence="7">EamA domain-containing protein</fullName>
    </recommendedName>
</protein>
<proteinExistence type="predicted"/>
<gene>
    <name evidence="8" type="ORF">CHC_T00004558001</name>
</gene>
<dbReference type="Proteomes" id="UP000012073">
    <property type="component" value="Unassembled WGS sequence"/>
</dbReference>
<dbReference type="InterPro" id="IPR000620">
    <property type="entry name" value="EamA_dom"/>
</dbReference>
<evidence type="ECO:0000259" key="7">
    <source>
        <dbReference type="Pfam" id="PF00892"/>
    </source>
</evidence>
<dbReference type="Pfam" id="PF00892">
    <property type="entry name" value="EamA"/>
    <property type="match status" value="1"/>
</dbReference>
<feature type="transmembrane region" description="Helical" evidence="6">
    <location>
        <begin position="29"/>
        <end position="51"/>
    </location>
</feature>
<dbReference type="EMBL" id="HG001768">
    <property type="protein sequence ID" value="CDF36250.1"/>
    <property type="molecule type" value="Genomic_DNA"/>
</dbReference>
<evidence type="ECO:0000256" key="2">
    <source>
        <dbReference type="ARBA" id="ARBA00022475"/>
    </source>
</evidence>
<evidence type="ECO:0000256" key="4">
    <source>
        <dbReference type="ARBA" id="ARBA00022989"/>
    </source>
</evidence>
<keyword evidence="3 6" id="KW-0812">Transmembrane</keyword>
<evidence type="ECO:0000256" key="6">
    <source>
        <dbReference type="SAM" id="Phobius"/>
    </source>
</evidence>
<feature type="transmembrane region" description="Helical" evidence="6">
    <location>
        <begin position="127"/>
        <end position="146"/>
    </location>
</feature>
<feature type="domain" description="EamA" evidence="7">
    <location>
        <begin position="58"/>
        <end position="146"/>
    </location>
</feature>
<dbReference type="PANTHER" id="PTHR42920:SF5">
    <property type="entry name" value="EAMA DOMAIN-CONTAINING PROTEIN"/>
    <property type="match status" value="1"/>
</dbReference>
<accession>R7QFQ0</accession>
<dbReference type="OrthoDB" id="4312at2759"/>
<dbReference type="Gramene" id="CDF36250">
    <property type="protein sequence ID" value="CDF36250"/>
    <property type="gene ID" value="CHC_T00004558001"/>
</dbReference>
<feature type="transmembrane region" description="Helical" evidence="6">
    <location>
        <begin position="63"/>
        <end position="86"/>
    </location>
</feature>